<dbReference type="SUPFAM" id="SSF55945">
    <property type="entry name" value="TATA-box binding protein-like"/>
    <property type="match status" value="1"/>
</dbReference>
<feature type="compositionally biased region" description="Basic and acidic residues" evidence="4">
    <location>
        <begin position="37"/>
        <end position="51"/>
    </location>
</feature>
<sequence length="337" mass="36730">MDGQLRLPGLPLAGGGASASSSSKEPPPDEPDASIDDLLKLIEDGPGARDQDVDELLQSLQPKEGSPFLHPTPAPGTPGSMKSLVLDDLEEAPQELDIPPDLPDPQHQLPAEVVPVPFIMVAKFHLRCELDLKEVAFSIRHAEYNPRKHTSITVRLFNPRVTALVRRSGQVMLSSNAKVSEDGLKRSAKKVARLVQRAGHPQAKPHPPRFLLAVSGEQVAGKSQGSVRRLWHLQHPVQGGFGLSRALGPAGIEVSAQRTLRARVLLQLRLSHEEAQVYISRHSRWQGLHQRSAHHGGRSRGFETCILRLQGVQELTTSVQKGGRDVSVAVFHASKVI</sequence>
<organism evidence="5 6">
    <name type="scientific">Durusdinium trenchii</name>
    <dbReference type="NCBI Taxonomy" id="1381693"/>
    <lineage>
        <taxon>Eukaryota</taxon>
        <taxon>Sar</taxon>
        <taxon>Alveolata</taxon>
        <taxon>Dinophyceae</taxon>
        <taxon>Suessiales</taxon>
        <taxon>Symbiodiniaceae</taxon>
        <taxon>Durusdinium</taxon>
    </lineage>
</organism>
<evidence type="ECO:0000256" key="3">
    <source>
        <dbReference type="ARBA" id="ARBA00023163"/>
    </source>
</evidence>
<evidence type="ECO:0000256" key="4">
    <source>
        <dbReference type="SAM" id="MobiDB-lite"/>
    </source>
</evidence>
<comment type="caution">
    <text evidence="5">The sequence shown here is derived from an EMBL/GenBank/DDBJ whole genome shotgun (WGS) entry which is preliminary data.</text>
</comment>
<evidence type="ECO:0000256" key="2">
    <source>
        <dbReference type="ARBA" id="ARBA00023125"/>
    </source>
</evidence>
<evidence type="ECO:0000256" key="1">
    <source>
        <dbReference type="ARBA" id="ARBA00005560"/>
    </source>
</evidence>
<dbReference type="PANTHER" id="PTHR10126">
    <property type="entry name" value="TATA-BOX BINDING PROTEIN"/>
    <property type="match status" value="1"/>
</dbReference>
<protein>
    <submittedName>
        <fullName evidence="5">Uncharacterized protein</fullName>
    </submittedName>
</protein>
<dbReference type="InterPro" id="IPR000814">
    <property type="entry name" value="TBP"/>
</dbReference>
<evidence type="ECO:0000313" key="6">
    <source>
        <dbReference type="Proteomes" id="UP001642484"/>
    </source>
</evidence>
<reference evidence="5 6" key="1">
    <citation type="submission" date="2024-02" db="EMBL/GenBank/DDBJ databases">
        <authorList>
            <person name="Chen Y."/>
            <person name="Shah S."/>
            <person name="Dougan E. K."/>
            <person name="Thang M."/>
            <person name="Chan C."/>
        </authorList>
    </citation>
    <scope>NUCLEOTIDE SEQUENCE [LARGE SCALE GENOMIC DNA]</scope>
</reference>
<evidence type="ECO:0000313" key="5">
    <source>
        <dbReference type="EMBL" id="CAK9087959.1"/>
    </source>
</evidence>
<dbReference type="InterPro" id="IPR012295">
    <property type="entry name" value="TBP_dom_sf"/>
</dbReference>
<name>A0ABP0QI88_9DINO</name>
<accession>A0ABP0QI88</accession>
<dbReference type="Gene3D" id="3.30.310.10">
    <property type="entry name" value="TATA-Binding Protein"/>
    <property type="match status" value="1"/>
</dbReference>
<keyword evidence="3" id="KW-0804">Transcription</keyword>
<keyword evidence="2" id="KW-0238">DNA-binding</keyword>
<keyword evidence="6" id="KW-1185">Reference proteome</keyword>
<dbReference type="PRINTS" id="PR00686">
    <property type="entry name" value="TIFACTORIID"/>
</dbReference>
<comment type="similarity">
    <text evidence="1">Belongs to the TBP family.</text>
</comment>
<dbReference type="EMBL" id="CAXAMN010024584">
    <property type="protein sequence ID" value="CAK9087959.1"/>
    <property type="molecule type" value="Genomic_DNA"/>
</dbReference>
<dbReference type="Proteomes" id="UP001642484">
    <property type="component" value="Unassembled WGS sequence"/>
</dbReference>
<proteinExistence type="inferred from homology"/>
<gene>
    <name evidence="5" type="ORF">CCMP2556_LOCUS42461</name>
</gene>
<feature type="region of interest" description="Disordered" evidence="4">
    <location>
        <begin position="1"/>
        <end position="79"/>
    </location>
</feature>
<dbReference type="Pfam" id="PF00352">
    <property type="entry name" value="TBP"/>
    <property type="match status" value="1"/>
</dbReference>